<dbReference type="Proteomes" id="UP001597438">
    <property type="component" value="Unassembled WGS sequence"/>
</dbReference>
<dbReference type="PANTHER" id="PTHR43445:SF3">
    <property type="entry name" value="UDP-N-ACETYLMURAMATE--L-ALANINE LIGASE"/>
    <property type="match status" value="1"/>
</dbReference>
<dbReference type="Gene3D" id="3.90.190.20">
    <property type="entry name" value="Mur ligase, C-terminal domain"/>
    <property type="match status" value="1"/>
</dbReference>
<name>A0ABW5XA84_9FLAO</name>
<dbReference type="InterPro" id="IPR004101">
    <property type="entry name" value="Mur_ligase_C"/>
</dbReference>
<evidence type="ECO:0000259" key="16">
    <source>
        <dbReference type="Pfam" id="PF01225"/>
    </source>
</evidence>
<keyword evidence="10 14" id="KW-0573">Peptidoglycan synthesis</keyword>
<keyword evidence="15" id="KW-0472">Membrane</keyword>
<keyword evidence="7 14" id="KW-0547">Nucleotide-binding</keyword>
<dbReference type="Pfam" id="PF01225">
    <property type="entry name" value="Mur_ligase"/>
    <property type="match status" value="1"/>
</dbReference>
<evidence type="ECO:0000256" key="9">
    <source>
        <dbReference type="ARBA" id="ARBA00022960"/>
    </source>
</evidence>
<evidence type="ECO:0000313" key="19">
    <source>
        <dbReference type="EMBL" id="MFD2834596.1"/>
    </source>
</evidence>
<evidence type="ECO:0000256" key="6">
    <source>
        <dbReference type="ARBA" id="ARBA00022618"/>
    </source>
</evidence>
<dbReference type="NCBIfam" id="TIGR01082">
    <property type="entry name" value="murC"/>
    <property type="match status" value="1"/>
</dbReference>
<accession>A0ABW5XA84</accession>
<dbReference type="InterPro" id="IPR013221">
    <property type="entry name" value="Mur_ligase_cen"/>
</dbReference>
<reference evidence="20" key="1">
    <citation type="journal article" date="2019" name="Int. J. Syst. Evol. Microbiol.">
        <title>The Global Catalogue of Microorganisms (GCM) 10K type strain sequencing project: providing services to taxonomists for standard genome sequencing and annotation.</title>
        <authorList>
            <consortium name="The Broad Institute Genomics Platform"/>
            <consortium name="The Broad Institute Genome Sequencing Center for Infectious Disease"/>
            <person name="Wu L."/>
            <person name="Ma J."/>
        </authorList>
    </citation>
    <scope>NUCLEOTIDE SEQUENCE [LARGE SCALE GENOMIC DNA]</scope>
    <source>
        <strain evidence="20">KCTC 52925</strain>
    </source>
</reference>
<evidence type="ECO:0000256" key="2">
    <source>
        <dbReference type="ARBA" id="ARBA00004752"/>
    </source>
</evidence>
<dbReference type="PANTHER" id="PTHR43445">
    <property type="entry name" value="UDP-N-ACETYLMURAMATE--L-ALANINE LIGASE-RELATED"/>
    <property type="match status" value="1"/>
</dbReference>
<feature type="domain" description="Mur ligase C-terminal" evidence="17">
    <location>
        <begin position="310"/>
        <end position="423"/>
    </location>
</feature>
<protein>
    <recommendedName>
        <fullName evidence="3 14">UDP-N-acetylmuramate--L-alanine ligase</fullName>
        <ecNumber evidence="3 14">6.3.2.8</ecNumber>
    </recommendedName>
    <alternativeName>
        <fullName evidence="14">UDP-N-acetylmuramoyl-L-alanine synthetase</fullName>
    </alternativeName>
</protein>
<dbReference type="Pfam" id="PF08245">
    <property type="entry name" value="Mur_ligase_M"/>
    <property type="match status" value="1"/>
</dbReference>
<dbReference type="InterPro" id="IPR036565">
    <property type="entry name" value="Mur-like_cat_sf"/>
</dbReference>
<comment type="caution">
    <text evidence="19">The sequence shown here is derived from an EMBL/GenBank/DDBJ whole genome shotgun (WGS) entry which is preliminary data.</text>
</comment>
<dbReference type="InterPro" id="IPR036615">
    <property type="entry name" value="Mur_ligase_C_dom_sf"/>
</dbReference>
<dbReference type="InterPro" id="IPR050061">
    <property type="entry name" value="MurCDEF_pg_biosynth"/>
</dbReference>
<evidence type="ECO:0000256" key="15">
    <source>
        <dbReference type="SAM" id="Phobius"/>
    </source>
</evidence>
<dbReference type="Pfam" id="PF02875">
    <property type="entry name" value="Mur_ligase_C"/>
    <property type="match status" value="1"/>
</dbReference>
<dbReference type="SUPFAM" id="SSF53623">
    <property type="entry name" value="MurD-like peptide ligases, catalytic domain"/>
    <property type="match status" value="1"/>
</dbReference>
<keyword evidence="11 14" id="KW-0131">Cell cycle</keyword>
<dbReference type="SUPFAM" id="SSF53244">
    <property type="entry name" value="MurD-like peptide ligases, peptide-binding domain"/>
    <property type="match status" value="1"/>
</dbReference>
<dbReference type="Gene3D" id="3.40.50.720">
    <property type="entry name" value="NAD(P)-binding Rossmann-like Domain"/>
    <property type="match status" value="1"/>
</dbReference>
<dbReference type="GO" id="GO:0008763">
    <property type="term" value="F:UDP-N-acetylmuramate-L-alanine ligase activity"/>
    <property type="evidence" value="ECO:0007669"/>
    <property type="project" value="UniProtKB-EC"/>
</dbReference>
<keyword evidence="12 14" id="KW-0961">Cell wall biogenesis/degradation</keyword>
<evidence type="ECO:0000256" key="10">
    <source>
        <dbReference type="ARBA" id="ARBA00022984"/>
    </source>
</evidence>
<gene>
    <name evidence="14 19" type="primary">murC</name>
    <name evidence="19" type="ORF">ACFSYS_14990</name>
</gene>
<evidence type="ECO:0000256" key="1">
    <source>
        <dbReference type="ARBA" id="ARBA00004496"/>
    </source>
</evidence>
<evidence type="ECO:0000313" key="20">
    <source>
        <dbReference type="Proteomes" id="UP001597438"/>
    </source>
</evidence>
<keyword evidence="8 14" id="KW-0067">ATP-binding</keyword>
<feature type="domain" description="Mur ligase N-terminal catalytic" evidence="16">
    <location>
        <begin position="10"/>
        <end position="112"/>
    </location>
</feature>
<evidence type="ECO:0000256" key="8">
    <source>
        <dbReference type="ARBA" id="ARBA00022840"/>
    </source>
</evidence>
<keyword evidence="5 14" id="KW-0436">Ligase</keyword>
<keyword evidence="20" id="KW-1185">Reference proteome</keyword>
<evidence type="ECO:0000259" key="18">
    <source>
        <dbReference type="Pfam" id="PF08245"/>
    </source>
</evidence>
<keyword evidence="9 14" id="KW-0133">Cell shape</keyword>
<dbReference type="InterPro" id="IPR000713">
    <property type="entry name" value="Mur_ligase_N"/>
</dbReference>
<comment type="catalytic activity">
    <reaction evidence="13 14">
        <text>UDP-N-acetyl-alpha-D-muramate + L-alanine + ATP = UDP-N-acetyl-alpha-D-muramoyl-L-alanine + ADP + phosphate + H(+)</text>
        <dbReference type="Rhea" id="RHEA:23372"/>
        <dbReference type="ChEBI" id="CHEBI:15378"/>
        <dbReference type="ChEBI" id="CHEBI:30616"/>
        <dbReference type="ChEBI" id="CHEBI:43474"/>
        <dbReference type="ChEBI" id="CHEBI:57972"/>
        <dbReference type="ChEBI" id="CHEBI:70757"/>
        <dbReference type="ChEBI" id="CHEBI:83898"/>
        <dbReference type="ChEBI" id="CHEBI:456216"/>
        <dbReference type="EC" id="6.3.2.8"/>
    </reaction>
</comment>
<evidence type="ECO:0000256" key="14">
    <source>
        <dbReference type="HAMAP-Rule" id="MF_00046"/>
    </source>
</evidence>
<evidence type="ECO:0000259" key="17">
    <source>
        <dbReference type="Pfam" id="PF02875"/>
    </source>
</evidence>
<comment type="similarity">
    <text evidence="14">Belongs to the MurCDEF family.</text>
</comment>
<dbReference type="InterPro" id="IPR005758">
    <property type="entry name" value="UDP-N-AcMur_Ala_ligase_MurC"/>
</dbReference>
<organism evidence="19 20">
    <name type="scientific">Christiangramia antarctica</name>
    <dbReference type="NCBI Taxonomy" id="2058158"/>
    <lineage>
        <taxon>Bacteria</taxon>
        <taxon>Pseudomonadati</taxon>
        <taxon>Bacteroidota</taxon>
        <taxon>Flavobacteriia</taxon>
        <taxon>Flavobacteriales</taxon>
        <taxon>Flavobacteriaceae</taxon>
        <taxon>Christiangramia</taxon>
    </lineage>
</organism>
<feature type="domain" description="Mur ligase central" evidence="18">
    <location>
        <begin position="119"/>
        <end position="288"/>
    </location>
</feature>
<evidence type="ECO:0000256" key="12">
    <source>
        <dbReference type="ARBA" id="ARBA00023316"/>
    </source>
</evidence>
<comment type="function">
    <text evidence="14">Cell wall formation.</text>
</comment>
<sequence length="452" mass="50858">MMQFNHIQNFYFVGIGGIGMSALARYFNAMGKSVSGYDKTASEITRKLENEGIQLILQDSVEEIPRNVMDNPDKTLVVYTPAIPKDHKQFEYFKKQEFEIIKRAQLLGKLSKDIFTMAIAGTHGKTTTTAILAHLLKETKAEVLAFLGGISEDINSNLIMKGEKVMVVEADEFDRSFLNLSPNFAAITSMDADHLDIYGEKSVLEDSFKEFAEKIPRDGKLFITNGLPLSGITIGIEDDSDYKAENIRIEDGSYIFNLTTPAQQIDNLKFNLPGQHNLLNAITALAMAIEYGTPTHDLARALYSFKGVKRRFSYKIKTDDLVLIDDYAHHPTEIAAVHQAVREMYPNKKVLAVFQPHLFSRTRDFAEDFASNLSKFDEVFLLDIYPARELPLEGISSGWLLDKIENKNKRLVYKVNLTEEIKKTKPEVVVMLGAGDIGEQVEIVKKSLLNEA</sequence>
<dbReference type="EMBL" id="JBHUOJ010000033">
    <property type="protein sequence ID" value="MFD2834596.1"/>
    <property type="molecule type" value="Genomic_DNA"/>
</dbReference>
<dbReference type="HAMAP" id="MF_00046">
    <property type="entry name" value="MurC"/>
    <property type="match status" value="1"/>
</dbReference>
<feature type="transmembrane region" description="Helical" evidence="15">
    <location>
        <begin position="9"/>
        <end position="27"/>
    </location>
</feature>
<dbReference type="Gene3D" id="3.40.1190.10">
    <property type="entry name" value="Mur-like, catalytic domain"/>
    <property type="match status" value="1"/>
</dbReference>
<dbReference type="SUPFAM" id="SSF51984">
    <property type="entry name" value="MurCD N-terminal domain"/>
    <property type="match status" value="1"/>
</dbReference>
<evidence type="ECO:0000256" key="5">
    <source>
        <dbReference type="ARBA" id="ARBA00022598"/>
    </source>
</evidence>
<evidence type="ECO:0000256" key="11">
    <source>
        <dbReference type="ARBA" id="ARBA00023306"/>
    </source>
</evidence>
<evidence type="ECO:0000256" key="13">
    <source>
        <dbReference type="ARBA" id="ARBA00047833"/>
    </source>
</evidence>
<dbReference type="RefSeq" id="WP_251740534.1">
    <property type="nucleotide sequence ID" value="NZ_JBHUOJ010000033.1"/>
</dbReference>
<evidence type="ECO:0000256" key="3">
    <source>
        <dbReference type="ARBA" id="ARBA00012211"/>
    </source>
</evidence>
<evidence type="ECO:0000256" key="4">
    <source>
        <dbReference type="ARBA" id="ARBA00022490"/>
    </source>
</evidence>
<feature type="binding site" evidence="14">
    <location>
        <begin position="121"/>
        <end position="127"/>
    </location>
    <ligand>
        <name>ATP</name>
        <dbReference type="ChEBI" id="CHEBI:30616"/>
    </ligand>
</feature>
<comment type="subcellular location">
    <subcellularLocation>
        <location evidence="1 14">Cytoplasm</location>
    </subcellularLocation>
</comment>
<keyword evidence="15" id="KW-1133">Transmembrane helix</keyword>
<keyword evidence="6 14" id="KW-0132">Cell division</keyword>
<comment type="pathway">
    <text evidence="2 14">Cell wall biogenesis; peptidoglycan biosynthesis.</text>
</comment>
<dbReference type="EC" id="6.3.2.8" evidence="3 14"/>
<keyword evidence="4 14" id="KW-0963">Cytoplasm</keyword>
<keyword evidence="15" id="KW-0812">Transmembrane</keyword>
<proteinExistence type="inferred from homology"/>
<evidence type="ECO:0000256" key="7">
    <source>
        <dbReference type="ARBA" id="ARBA00022741"/>
    </source>
</evidence>